<dbReference type="EMBL" id="CP159373">
    <property type="protein sequence ID" value="XCN75026.1"/>
    <property type="molecule type" value="Genomic_DNA"/>
</dbReference>
<dbReference type="GO" id="GO:0016787">
    <property type="term" value="F:hydrolase activity"/>
    <property type="evidence" value="ECO:0007669"/>
    <property type="project" value="UniProtKB-KW"/>
</dbReference>
<feature type="transmembrane region" description="Helical" evidence="2">
    <location>
        <begin position="7"/>
        <end position="27"/>
    </location>
</feature>
<gene>
    <name evidence="3" type="ORF">Q3M24_09920</name>
</gene>
<dbReference type="NCBIfam" id="TIGR03784">
    <property type="entry name" value="marine_sortase"/>
    <property type="match status" value="1"/>
</dbReference>
<dbReference type="InterPro" id="IPR005754">
    <property type="entry name" value="Sortase"/>
</dbReference>
<reference evidence="3" key="2">
    <citation type="submission" date="2024-06" db="EMBL/GenBank/DDBJ databases">
        <authorList>
            <person name="Plum-Jensen L.E."/>
            <person name="Schramm A."/>
            <person name="Marshall I.P.G."/>
        </authorList>
    </citation>
    <scope>NUCLEOTIDE SEQUENCE</scope>
    <source>
        <strain evidence="3">Rat1</strain>
    </source>
</reference>
<reference evidence="3" key="1">
    <citation type="journal article" date="2024" name="Syst. Appl. Microbiol.">
        <title>First single-strain enrichments of Electrothrix cable bacteria, description of E. aestuarii sp. nov. and E. rattekaaiensis sp. nov., and proposal of a cable bacteria taxonomy following the rules of the SeqCode.</title>
        <authorList>
            <person name="Plum-Jensen L.E."/>
            <person name="Schramm A."/>
            <person name="Marshall I.P.G."/>
        </authorList>
    </citation>
    <scope>NUCLEOTIDE SEQUENCE</scope>
    <source>
        <strain evidence="3">Rat1</strain>
    </source>
</reference>
<keyword evidence="1 3" id="KW-0378">Hydrolase</keyword>
<organism evidence="3">
    <name type="scientific">Candidatus Electrothrix aestuarii</name>
    <dbReference type="NCBI Taxonomy" id="3062594"/>
    <lineage>
        <taxon>Bacteria</taxon>
        <taxon>Pseudomonadati</taxon>
        <taxon>Thermodesulfobacteriota</taxon>
        <taxon>Desulfobulbia</taxon>
        <taxon>Desulfobulbales</taxon>
        <taxon>Desulfobulbaceae</taxon>
        <taxon>Candidatus Electrothrix</taxon>
    </lineage>
</organism>
<evidence type="ECO:0000256" key="2">
    <source>
        <dbReference type="SAM" id="Phobius"/>
    </source>
</evidence>
<dbReference type="InterPro" id="IPR041999">
    <property type="entry name" value="Sortase_D_1"/>
</dbReference>
<dbReference type="InterPro" id="IPR023365">
    <property type="entry name" value="Sortase_dom-sf"/>
</dbReference>
<dbReference type="EC" id="3.4.22.-" evidence="3"/>
<keyword evidence="2" id="KW-0472">Membrane</keyword>
<evidence type="ECO:0000313" key="3">
    <source>
        <dbReference type="EMBL" id="XCN75026.1"/>
    </source>
</evidence>
<dbReference type="Gene3D" id="2.40.260.10">
    <property type="entry name" value="Sortase"/>
    <property type="match status" value="1"/>
</dbReference>
<keyword evidence="2" id="KW-1133">Transmembrane helix</keyword>
<sequence>MKINCSWKIIFFPTLIGLICIGNGLWIHGKALLAQELLRRAWEQTLVQGEAVKPWPWADTWPVARLRAEQYEQDLIVLAGQSGQALAFGPGMLEASAEPGQPGACILAAHRDTHFSFLQKIKQGDILTLEDRQGIEWRYKVNETIVRLATELYLNQQDESAQLALITCYPFQALNSDASQRYIVLAEKI</sequence>
<keyword evidence="2" id="KW-0812">Transmembrane</keyword>
<accession>A0AAU8LZL2</accession>
<name>A0AAU8LZL2_9BACT</name>
<dbReference type="KEGG" id="eaj:Q3M24_09920"/>
<dbReference type="InterPro" id="IPR022445">
    <property type="entry name" value="Sortase_proteobact_type"/>
</dbReference>
<dbReference type="SUPFAM" id="SSF63817">
    <property type="entry name" value="Sortase"/>
    <property type="match status" value="1"/>
</dbReference>
<dbReference type="Pfam" id="PF04203">
    <property type="entry name" value="Sortase"/>
    <property type="match status" value="1"/>
</dbReference>
<dbReference type="CDD" id="cd05828">
    <property type="entry name" value="Sortase_D_1"/>
    <property type="match status" value="1"/>
</dbReference>
<dbReference type="AlphaFoldDB" id="A0AAU8LZL2"/>
<proteinExistence type="predicted"/>
<dbReference type="NCBIfam" id="TIGR01076">
    <property type="entry name" value="sortase_fam"/>
    <property type="match status" value="1"/>
</dbReference>
<evidence type="ECO:0000256" key="1">
    <source>
        <dbReference type="ARBA" id="ARBA00022801"/>
    </source>
</evidence>
<protein>
    <submittedName>
        <fullName evidence="3">Class GN sortase</fullName>
        <ecNumber evidence="3">3.4.22.-</ecNumber>
    </submittedName>
</protein>